<dbReference type="Pfam" id="PF13259">
    <property type="entry name" value="clamp_Gag1-like"/>
    <property type="match status" value="1"/>
</dbReference>
<feature type="region of interest" description="Disordered" evidence="1">
    <location>
        <begin position="1"/>
        <end position="49"/>
    </location>
</feature>
<dbReference type="eggNOG" id="ENOG502SVVF">
    <property type="taxonomic scope" value="Eukaryota"/>
</dbReference>
<proteinExistence type="predicted"/>
<accession>S8FQW6</accession>
<sequence length="215" mass="24078">MAPSPVRYNTPDSLDQDNWQLPSPALRSHSIPYADPALSSDSSYSPSETAAGSVASFEQRLVSTQMPQPGPAYFQARRALWWQPMVCPQQPDELHTPRRTLEDLLASEDAHENDEIWRAGVGKVYRSLVDGARFKRHMPLRLVIKLLMAGWVREGTWPRGVIVIDPDDEVLPRAEDSGYMATPMSPMTTTPDAKSRASSPWTPQDASVPRNPWTR</sequence>
<feature type="compositionally biased region" description="Polar residues" evidence="1">
    <location>
        <begin position="10"/>
        <end position="21"/>
    </location>
</feature>
<dbReference type="Proteomes" id="UP000015241">
    <property type="component" value="Unassembled WGS sequence"/>
</dbReference>
<evidence type="ECO:0000259" key="2">
    <source>
        <dbReference type="Pfam" id="PF13259"/>
    </source>
</evidence>
<dbReference type="InParanoid" id="S8FQW6"/>
<feature type="region of interest" description="Disordered" evidence="1">
    <location>
        <begin position="174"/>
        <end position="215"/>
    </location>
</feature>
<dbReference type="EMBL" id="KE504129">
    <property type="protein sequence ID" value="EPT03641.1"/>
    <property type="molecule type" value="Genomic_DNA"/>
</dbReference>
<dbReference type="HOGENOM" id="CLU_1283286_0_0_1"/>
<evidence type="ECO:0000256" key="1">
    <source>
        <dbReference type="SAM" id="MobiDB-lite"/>
    </source>
</evidence>
<feature type="compositionally biased region" description="Polar residues" evidence="1">
    <location>
        <begin position="196"/>
        <end position="205"/>
    </location>
</feature>
<organism evidence="3 4">
    <name type="scientific">Fomitopsis schrenkii</name>
    <name type="common">Brown rot fungus</name>
    <dbReference type="NCBI Taxonomy" id="2126942"/>
    <lineage>
        <taxon>Eukaryota</taxon>
        <taxon>Fungi</taxon>
        <taxon>Dikarya</taxon>
        <taxon>Basidiomycota</taxon>
        <taxon>Agaricomycotina</taxon>
        <taxon>Agaricomycetes</taxon>
        <taxon>Polyporales</taxon>
        <taxon>Fomitopsis</taxon>
    </lineage>
</organism>
<reference evidence="3 4" key="1">
    <citation type="journal article" date="2012" name="Science">
        <title>The Paleozoic origin of enzymatic lignin decomposition reconstructed from 31 fungal genomes.</title>
        <authorList>
            <person name="Floudas D."/>
            <person name="Binder M."/>
            <person name="Riley R."/>
            <person name="Barry K."/>
            <person name="Blanchette R.A."/>
            <person name="Henrissat B."/>
            <person name="Martinez A.T."/>
            <person name="Otillar R."/>
            <person name="Spatafora J.W."/>
            <person name="Yadav J.S."/>
            <person name="Aerts A."/>
            <person name="Benoit I."/>
            <person name="Boyd A."/>
            <person name="Carlson A."/>
            <person name="Copeland A."/>
            <person name="Coutinho P.M."/>
            <person name="de Vries R.P."/>
            <person name="Ferreira P."/>
            <person name="Findley K."/>
            <person name="Foster B."/>
            <person name="Gaskell J."/>
            <person name="Glotzer D."/>
            <person name="Gorecki P."/>
            <person name="Heitman J."/>
            <person name="Hesse C."/>
            <person name="Hori C."/>
            <person name="Igarashi K."/>
            <person name="Jurgens J.A."/>
            <person name="Kallen N."/>
            <person name="Kersten P."/>
            <person name="Kohler A."/>
            <person name="Kuees U."/>
            <person name="Kumar T.K.A."/>
            <person name="Kuo A."/>
            <person name="LaButti K."/>
            <person name="Larrondo L.F."/>
            <person name="Lindquist E."/>
            <person name="Ling A."/>
            <person name="Lombard V."/>
            <person name="Lucas S."/>
            <person name="Lundell T."/>
            <person name="Martin R."/>
            <person name="McLaughlin D.J."/>
            <person name="Morgenstern I."/>
            <person name="Morin E."/>
            <person name="Murat C."/>
            <person name="Nagy L.G."/>
            <person name="Nolan M."/>
            <person name="Ohm R.A."/>
            <person name="Patyshakuliyeva A."/>
            <person name="Rokas A."/>
            <person name="Ruiz-Duenas F.J."/>
            <person name="Sabat G."/>
            <person name="Salamov A."/>
            <person name="Samejima M."/>
            <person name="Schmutz J."/>
            <person name="Slot J.C."/>
            <person name="St John F."/>
            <person name="Stenlid J."/>
            <person name="Sun H."/>
            <person name="Sun S."/>
            <person name="Syed K."/>
            <person name="Tsang A."/>
            <person name="Wiebenga A."/>
            <person name="Young D."/>
            <person name="Pisabarro A."/>
            <person name="Eastwood D.C."/>
            <person name="Martin F."/>
            <person name="Cullen D."/>
            <person name="Grigoriev I.V."/>
            <person name="Hibbett D.S."/>
        </authorList>
    </citation>
    <scope>NUCLEOTIDE SEQUENCE</scope>
    <source>
        <strain evidence="4">FP-58527</strain>
    </source>
</reference>
<feature type="compositionally biased region" description="Low complexity" evidence="1">
    <location>
        <begin position="180"/>
        <end position="191"/>
    </location>
</feature>
<evidence type="ECO:0000313" key="3">
    <source>
        <dbReference type="EMBL" id="EPT03641.1"/>
    </source>
</evidence>
<dbReference type="InterPro" id="IPR025124">
    <property type="entry name" value="Gag1-like_clamp"/>
</dbReference>
<feature type="compositionally biased region" description="Low complexity" evidence="1">
    <location>
        <begin position="33"/>
        <end position="47"/>
    </location>
</feature>
<gene>
    <name evidence="3" type="ORF">FOMPIDRAFT_1115416</name>
</gene>
<protein>
    <recommendedName>
        <fullName evidence="2">Gag1-like clamp domain-containing protein</fullName>
    </recommendedName>
</protein>
<dbReference type="OrthoDB" id="3366194at2759"/>
<evidence type="ECO:0000313" key="4">
    <source>
        <dbReference type="Proteomes" id="UP000015241"/>
    </source>
</evidence>
<name>S8FQW6_FOMSC</name>
<keyword evidence="4" id="KW-1185">Reference proteome</keyword>
<feature type="domain" description="Gag1-like clamp" evidence="2">
    <location>
        <begin position="60"/>
        <end position="158"/>
    </location>
</feature>
<dbReference type="AlphaFoldDB" id="S8FQW6"/>